<dbReference type="InterPro" id="IPR037883">
    <property type="entry name" value="Knr4/Smi1-like_sf"/>
</dbReference>
<proteinExistence type="predicted"/>
<dbReference type="AlphaFoldDB" id="A0A8G2IU02"/>
<dbReference type="EMBL" id="SJLU01000016">
    <property type="protein sequence ID" value="TBX88294.1"/>
    <property type="molecule type" value="Genomic_DNA"/>
</dbReference>
<feature type="domain" description="Knr4/Smi1-like" evidence="1">
    <location>
        <begin position="13"/>
        <end position="123"/>
    </location>
</feature>
<dbReference type="Pfam" id="PF09346">
    <property type="entry name" value="SMI1_KNR4"/>
    <property type="match status" value="1"/>
</dbReference>
<dbReference type="SMART" id="SM00860">
    <property type="entry name" value="SMI1_KNR4"/>
    <property type="match status" value="1"/>
</dbReference>
<dbReference type="SUPFAM" id="SSF160631">
    <property type="entry name" value="SMI1/KNR4-like"/>
    <property type="match status" value="1"/>
</dbReference>
<reference evidence="2 3" key="1">
    <citation type="submission" date="2019-02" db="EMBL/GenBank/DDBJ databases">
        <title>The competitiveness to form nodules shapes the capacities of Rhizobium leguminosarum sv viciae communities to promote symbiosis with specific hosts.</title>
        <authorList>
            <person name="Boivin S."/>
            <person name="Lepetit M."/>
        </authorList>
    </citation>
    <scope>NUCLEOTIDE SEQUENCE [LARGE SCALE GENOMIC DNA]</scope>
    <source>
        <strain evidence="2 3">SPF4F3</strain>
    </source>
</reference>
<evidence type="ECO:0000313" key="3">
    <source>
        <dbReference type="Proteomes" id="UP000291866"/>
    </source>
</evidence>
<dbReference type="InterPro" id="IPR018958">
    <property type="entry name" value="Knr4/Smi1-like_dom"/>
</dbReference>
<evidence type="ECO:0000313" key="2">
    <source>
        <dbReference type="EMBL" id="TBX88294.1"/>
    </source>
</evidence>
<protein>
    <submittedName>
        <fullName evidence="2">SMI1/KNR4 family protein</fullName>
    </submittedName>
</protein>
<evidence type="ECO:0000259" key="1">
    <source>
        <dbReference type="SMART" id="SM00860"/>
    </source>
</evidence>
<sequence length="139" mass="15427">MLGKLRHGYQLPGASLLEIEACETSLSIILPEDYRAFLRTSNGFNDEVGQGYLVLWSVEELAKADGYELFEFQVDRFLIGSNGGPTAYGIIGGSYISIPFVFAGAWSDEVRVLGRTFDEFIKAVEAGKAHSDRHLLMMR</sequence>
<dbReference type="RefSeq" id="WP_131602616.1">
    <property type="nucleotide sequence ID" value="NZ_SJLU01000016.1"/>
</dbReference>
<organism evidence="2 3">
    <name type="scientific">Rhizobium leguminosarum bv. viciae</name>
    <dbReference type="NCBI Taxonomy" id="387"/>
    <lineage>
        <taxon>Bacteria</taxon>
        <taxon>Pseudomonadati</taxon>
        <taxon>Pseudomonadota</taxon>
        <taxon>Alphaproteobacteria</taxon>
        <taxon>Hyphomicrobiales</taxon>
        <taxon>Rhizobiaceae</taxon>
        <taxon>Rhizobium/Agrobacterium group</taxon>
        <taxon>Rhizobium</taxon>
    </lineage>
</organism>
<name>A0A8G2IU02_RHILV</name>
<gene>
    <name evidence="2" type="ORF">E0H31_27130</name>
</gene>
<dbReference type="Proteomes" id="UP000291866">
    <property type="component" value="Unassembled WGS sequence"/>
</dbReference>
<comment type="caution">
    <text evidence="2">The sequence shown here is derived from an EMBL/GenBank/DDBJ whole genome shotgun (WGS) entry which is preliminary data.</text>
</comment>
<accession>A0A8G2IU02</accession>
<dbReference type="Gene3D" id="3.40.1580.10">
    <property type="entry name" value="SMI1/KNR4-like"/>
    <property type="match status" value="1"/>
</dbReference>